<dbReference type="EMBL" id="JADIMM010000090">
    <property type="protein sequence ID" value="MBO8458151.1"/>
    <property type="molecule type" value="Genomic_DNA"/>
</dbReference>
<comment type="caution">
    <text evidence="4">The sequence shown here is derived from an EMBL/GenBank/DDBJ whole genome shotgun (WGS) entry which is preliminary data.</text>
</comment>
<reference evidence="4" key="1">
    <citation type="submission" date="2020-10" db="EMBL/GenBank/DDBJ databases">
        <authorList>
            <person name="Gilroy R."/>
        </authorList>
    </citation>
    <scope>NUCLEOTIDE SEQUENCE</scope>
    <source>
        <strain evidence="4">10532</strain>
    </source>
</reference>
<evidence type="ECO:0000259" key="3">
    <source>
        <dbReference type="PROSITE" id="PS50893"/>
    </source>
</evidence>
<dbReference type="Pfam" id="PF00005">
    <property type="entry name" value="ABC_tran"/>
    <property type="match status" value="2"/>
</dbReference>
<dbReference type="Proteomes" id="UP000823638">
    <property type="component" value="Unassembled WGS sequence"/>
</dbReference>
<dbReference type="GO" id="GO:0005524">
    <property type="term" value="F:ATP binding"/>
    <property type="evidence" value="ECO:0007669"/>
    <property type="project" value="UniProtKB-KW"/>
</dbReference>
<keyword evidence="2 4" id="KW-0067">ATP-binding</keyword>
<dbReference type="SMART" id="SM00382">
    <property type="entry name" value="AAA"/>
    <property type="match status" value="2"/>
</dbReference>
<evidence type="ECO:0000313" key="5">
    <source>
        <dbReference type="Proteomes" id="UP000823638"/>
    </source>
</evidence>
<dbReference type="InterPro" id="IPR003439">
    <property type="entry name" value="ABC_transporter-like_ATP-bd"/>
</dbReference>
<organism evidence="4 5">
    <name type="scientific">Candidatus Gallitreponema excrementavium</name>
    <dbReference type="NCBI Taxonomy" id="2840840"/>
    <lineage>
        <taxon>Bacteria</taxon>
        <taxon>Pseudomonadati</taxon>
        <taxon>Spirochaetota</taxon>
        <taxon>Spirochaetia</taxon>
        <taxon>Spirochaetales</taxon>
        <taxon>Candidatus Gallitreponema</taxon>
    </lineage>
</organism>
<evidence type="ECO:0000256" key="2">
    <source>
        <dbReference type="ARBA" id="ARBA00022840"/>
    </source>
</evidence>
<accession>A0A9D9HQ82</accession>
<evidence type="ECO:0000256" key="1">
    <source>
        <dbReference type="ARBA" id="ARBA00022741"/>
    </source>
</evidence>
<dbReference type="AlphaFoldDB" id="A0A9D9HQ82"/>
<dbReference type="PROSITE" id="PS00211">
    <property type="entry name" value="ABC_TRANSPORTER_1"/>
    <property type="match status" value="1"/>
</dbReference>
<dbReference type="PROSITE" id="PS50893">
    <property type="entry name" value="ABC_TRANSPORTER_2"/>
    <property type="match status" value="2"/>
</dbReference>
<sequence length="549" mass="62173">MNEFNKTSSGTYTPVKIKNCFVSSDSYPPVKLLSGISWELKPGHNWLITGPNGKGKEVFIQALTGEKKFSFDSSGEKGEYKNDFAENTLCVSLEMAARLIKEERDRDESDYIEGGIDHGRTARKFISEIFEKKHYTREQMERQAQRLETFPEVKLCGIEKILDRGIKYLSTGEIRRTLLCKALLSDSKILVLSNPFDGLDAESKRILSEFFSSISITSANPEQTQTPDNKSEEKLARFPIIILAMDNCREIPDSVTDILEFDDFQITFSGSRDDFISFTKAREEKNKFQKEQEMTGFLNSLKELQDENFVLFSLDKNIPLVEMNNVNVGWDGKKVLQDFNWKLFPGQHTLIRGPNGSGKTTLLELITGDNMQVFSNDVKLFGKKRGSGETIWEIKAKLGIVSYRLHLEYRMVGGTDLEAVLLSGFHDSIGLYEKRSPVEQLVAKKWLALGGFQTREKESFSSLSYGEQRALLILRAAVKCPPLLILDEPCHGLDDSYRDKILNLIQKIASTGTTTLLHVTHDPAEALPIEKHILELCPGNTPMYRHIEI</sequence>
<gene>
    <name evidence="4" type="ORF">IAA81_07985</name>
</gene>
<dbReference type="GO" id="GO:0016887">
    <property type="term" value="F:ATP hydrolysis activity"/>
    <property type="evidence" value="ECO:0007669"/>
    <property type="project" value="InterPro"/>
</dbReference>
<proteinExistence type="predicted"/>
<feature type="domain" description="ABC transporter" evidence="3">
    <location>
        <begin position="15"/>
        <end position="288"/>
    </location>
</feature>
<dbReference type="SUPFAM" id="SSF52540">
    <property type="entry name" value="P-loop containing nucleoside triphosphate hydrolases"/>
    <property type="match status" value="2"/>
</dbReference>
<keyword evidence="1" id="KW-0547">Nucleotide-binding</keyword>
<dbReference type="InterPro" id="IPR017871">
    <property type="entry name" value="ABC_transporter-like_CS"/>
</dbReference>
<dbReference type="InterPro" id="IPR003593">
    <property type="entry name" value="AAA+_ATPase"/>
</dbReference>
<dbReference type="PANTHER" id="PTHR43158:SF2">
    <property type="entry name" value="SKFA PEPTIDE EXPORT ATP-BINDING PROTEIN SKFE"/>
    <property type="match status" value="1"/>
</dbReference>
<name>A0A9D9HQ82_9SPIR</name>
<protein>
    <submittedName>
        <fullName evidence="4">ATP-binding cassette domain-containing protein</fullName>
    </submittedName>
</protein>
<feature type="domain" description="ABC transporter" evidence="3">
    <location>
        <begin position="321"/>
        <end position="549"/>
    </location>
</feature>
<dbReference type="Gene3D" id="3.40.50.300">
    <property type="entry name" value="P-loop containing nucleotide triphosphate hydrolases"/>
    <property type="match status" value="2"/>
</dbReference>
<dbReference type="InterPro" id="IPR027417">
    <property type="entry name" value="P-loop_NTPase"/>
</dbReference>
<evidence type="ECO:0000313" key="4">
    <source>
        <dbReference type="EMBL" id="MBO8458151.1"/>
    </source>
</evidence>
<dbReference type="PANTHER" id="PTHR43158">
    <property type="entry name" value="SKFA PEPTIDE EXPORT ATP-BINDING PROTEIN SKFE"/>
    <property type="match status" value="1"/>
</dbReference>
<reference evidence="4" key="2">
    <citation type="journal article" date="2021" name="PeerJ">
        <title>Extensive microbial diversity within the chicken gut microbiome revealed by metagenomics and culture.</title>
        <authorList>
            <person name="Gilroy R."/>
            <person name="Ravi A."/>
            <person name="Getino M."/>
            <person name="Pursley I."/>
            <person name="Horton D.L."/>
            <person name="Alikhan N.F."/>
            <person name="Baker D."/>
            <person name="Gharbi K."/>
            <person name="Hall N."/>
            <person name="Watson M."/>
            <person name="Adriaenssens E.M."/>
            <person name="Foster-Nyarko E."/>
            <person name="Jarju S."/>
            <person name="Secka A."/>
            <person name="Antonio M."/>
            <person name="Oren A."/>
            <person name="Chaudhuri R.R."/>
            <person name="La Ragione R."/>
            <person name="Hildebrand F."/>
            <person name="Pallen M.J."/>
        </authorList>
    </citation>
    <scope>NUCLEOTIDE SEQUENCE</scope>
    <source>
        <strain evidence="4">10532</strain>
    </source>
</reference>